<keyword evidence="3" id="KW-1185">Reference proteome</keyword>
<dbReference type="STRING" id="5643.A0A060SAY2"/>
<feature type="compositionally biased region" description="Basic and acidic residues" evidence="1">
    <location>
        <begin position="28"/>
        <end position="48"/>
    </location>
</feature>
<dbReference type="HOGENOM" id="CLU_532247_0_0_1"/>
<dbReference type="InterPro" id="IPR046521">
    <property type="entry name" value="DUF6698"/>
</dbReference>
<reference evidence="2" key="1">
    <citation type="submission" date="2014-01" db="EMBL/GenBank/DDBJ databases">
        <title>The genome of the white-rot fungus Pycnoporus cinnabarinus: a basidiomycete model with a versatile arsenal for lignocellulosic biomass breakdown.</title>
        <authorList>
            <person name="Levasseur A."/>
            <person name="Lomascolo A."/>
            <person name="Ruiz-Duenas F.J."/>
            <person name="Uzan E."/>
            <person name="Piumi F."/>
            <person name="Kues U."/>
            <person name="Ram A.F.J."/>
            <person name="Murat C."/>
            <person name="Haon M."/>
            <person name="Benoit I."/>
            <person name="Arfi Y."/>
            <person name="Chevret D."/>
            <person name="Drula E."/>
            <person name="Kwon M.J."/>
            <person name="Gouret P."/>
            <person name="Lesage-Meessen L."/>
            <person name="Lombard V."/>
            <person name="Mariette J."/>
            <person name="Noirot C."/>
            <person name="Park J."/>
            <person name="Patyshakuliyeva A."/>
            <person name="Wieneger R.A.B."/>
            <person name="Wosten H.A.B."/>
            <person name="Martin F."/>
            <person name="Coutinho P.M."/>
            <person name="de Vries R."/>
            <person name="Martinez A.T."/>
            <person name="Klopp C."/>
            <person name="Pontarotti P."/>
            <person name="Henrissat B."/>
            <person name="Record E."/>
        </authorList>
    </citation>
    <scope>NUCLEOTIDE SEQUENCE [LARGE SCALE GENOMIC DNA]</scope>
    <source>
        <strain evidence="2">BRFM137</strain>
    </source>
</reference>
<dbReference type="OMA" id="ISHWELL"/>
<evidence type="ECO:0000256" key="1">
    <source>
        <dbReference type="SAM" id="MobiDB-lite"/>
    </source>
</evidence>
<protein>
    <submittedName>
        <fullName evidence="2">Uncharacterized protein</fullName>
    </submittedName>
</protein>
<organism evidence="2 3">
    <name type="scientific">Pycnoporus cinnabarinus</name>
    <name type="common">Cinnabar-red polypore</name>
    <name type="synonym">Trametes cinnabarina</name>
    <dbReference type="NCBI Taxonomy" id="5643"/>
    <lineage>
        <taxon>Eukaryota</taxon>
        <taxon>Fungi</taxon>
        <taxon>Dikarya</taxon>
        <taxon>Basidiomycota</taxon>
        <taxon>Agaricomycotina</taxon>
        <taxon>Agaricomycetes</taxon>
        <taxon>Polyporales</taxon>
        <taxon>Polyporaceae</taxon>
        <taxon>Trametes</taxon>
    </lineage>
</organism>
<feature type="region of interest" description="Disordered" evidence="1">
    <location>
        <begin position="172"/>
        <end position="201"/>
    </location>
</feature>
<gene>
    <name evidence="2" type="ORF">BN946_scf184911.g128</name>
</gene>
<evidence type="ECO:0000313" key="2">
    <source>
        <dbReference type="EMBL" id="CDO71657.1"/>
    </source>
</evidence>
<dbReference type="Pfam" id="PF20414">
    <property type="entry name" value="DUF6698"/>
    <property type="match status" value="1"/>
</dbReference>
<dbReference type="OrthoDB" id="2803957at2759"/>
<feature type="compositionally biased region" description="Basic residues" evidence="1">
    <location>
        <begin position="18"/>
        <end position="27"/>
    </location>
</feature>
<accession>A0A060SAY2</accession>
<dbReference type="AlphaFoldDB" id="A0A060SAY2"/>
<dbReference type="Proteomes" id="UP000029665">
    <property type="component" value="Unassembled WGS sequence"/>
</dbReference>
<name>A0A060SAY2_PYCCI</name>
<evidence type="ECO:0000313" key="3">
    <source>
        <dbReference type="Proteomes" id="UP000029665"/>
    </source>
</evidence>
<feature type="region of interest" description="Disordered" evidence="1">
    <location>
        <begin position="1"/>
        <end position="109"/>
    </location>
</feature>
<sequence length="548" mass="61989">MPLNPLTFFPDVPTMSKKDKHQKHKDKKRSERLPRMPSRKLDVTEREVIASGADAQGRTSSDVPVPVPVPDPEDMRDQSPDEESTTVVASTKHSREEDSDQEGSRRRKKKIAKVLAGMEAANAAQQSAKVHGLDHYHHQSRLLPRVISPFMNPFEVLEFGLTYDLDNNPDMDHLYSDSESESDTHTDSDSEYSLEKQERAQRNAARARTRELIFQYNGILDVLPDLRTDAKYFDEDELITLTDFVRTRMNAARCDDSGRIRDLVITYMIAKIPAPQRGCGVPSLLAKHERGWQNKHTARLLCPQRLLSDFDADWQSFVDRVLTNKRPIKGGDFASFLYDQDLANPNDDDAGLLRSPYFLMCFKALWTGPSSVHLENGRHHRTAGKPPIACKYKLYKVSPRMIAYTAVLVRCELSSLSEWSTTDIAGFDGTNLYDTIIQLFADPVDDWRNDTLRWWNQRVFGNMQASSISMAPKEKTTADRIRAKRKGVPSCRTEGLVASRYVGDAGVGAGVFVIYCHPQARRLALSLLSPLFCVSYPASHCFLVRLPL</sequence>
<comment type="caution">
    <text evidence="2">The sequence shown here is derived from an EMBL/GenBank/DDBJ whole genome shotgun (WGS) entry which is preliminary data.</text>
</comment>
<dbReference type="EMBL" id="CCBP010000103">
    <property type="protein sequence ID" value="CDO71657.1"/>
    <property type="molecule type" value="Genomic_DNA"/>
</dbReference>
<proteinExistence type="predicted"/>